<sequence length="473" mass="53502">MADHEFKPFILDLPNEVLTEILDRFARIGEPTKPILFVCRRFYQLGIPVHYKRLKLSSSEHVSRPKPRLVELQRTLQKEPGLGEYCRDLCICSNDANDSDSNDRNSGENHHGWDDGDWSDGNSDDMDVDEDNADDMDVDEDNADDSDPDYNPDKFPILQNIASYLTNVHSLEIYGGLGMDEDGGSYSVKNRDTWCLFRSFVARMPSLRTVSLRGRMHGQLDVRELMDTLKGTSVRRLILHGFEFAPIHQWTPQHSLIRFKEFGPSCINELDLELHPETPTATACLLEWPETLTSLTFKSNCSGQKDMDLPRLGSMLRKHKDSLVKLSIGPLAKEGMGKLFDFSAFGAMEELELVMQQIVPNWPAKFGEEDYSSLLPPNLRILKVGISGSGNDNYAHFDGRAGSWLRGYAKTAVRQKVPLREIVIDAPVLSSKPSRSIAMLLWGRLDAPEFDQYWGGIEALEKDLWSMGIALTY</sequence>
<organism evidence="2 3">
    <name type="scientific">Clonostachys chloroleuca</name>
    <dbReference type="NCBI Taxonomy" id="1926264"/>
    <lineage>
        <taxon>Eukaryota</taxon>
        <taxon>Fungi</taxon>
        <taxon>Dikarya</taxon>
        <taxon>Ascomycota</taxon>
        <taxon>Pezizomycotina</taxon>
        <taxon>Sordariomycetes</taxon>
        <taxon>Hypocreomycetidae</taxon>
        <taxon>Hypocreales</taxon>
        <taxon>Bionectriaceae</taxon>
        <taxon>Clonostachys</taxon>
    </lineage>
</organism>
<name>A0AA35LX34_9HYPO</name>
<gene>
    <name evidence="2" type="ORF">CCHLO57077_00012487</name>
</gene>
<keyword evidence="3" id="KW-1185">Reference proteome</keyword>
<evidence type="ECO:0000313" key="2">
    <source>
        <dbReference type="EMBL" id="CAI6083360.1"/>
    </source>
</evidence>
<feature type="compositionally biased region" description="Basic and acidic residues" evidence="1">
    <location>
        <begin position="101"/>
        <end position="114"/>
    </location>
</feature>
<feature type="region of interest" description="Disordered" evidence="1">
    <location>
        <begin position="98"/>
        <end position="152"/>
    </location>
</feature>
<comment type="caution">
    <text evidence="2">The sequence shown here is derived from an EMBL/GenBank/DDBJ whole genome shotgun (WGS) entry which is preliminary data.</text>
</comment>
<protein>
    <recommendedName>
        <fullName evidence="4">F-box domain-containing protein</fullName>
    </recommendedName>
</protein>
<dbReference type="EMBL" id="CABFNP030000751">
    <property type="protein sequence ID" value="CAI6083360.1"/>
    <property type="molecule type" value="Genomic_DNA"/>
</dbReference>
<evidence type="ECO:0000256" key="1">
    <source>
        <dbReference type="SAM" id="MobiDB-lite"/>
    </source>
</evidence>
<feature type="compositionally biased region" description="Acidic residues" evidence="1">
    <location>
        <begin position="115"/>
        <end position="150"/>
    </location>
</feature>
<accession>A0AA35LX34</accession>
<dbReference type="Proteomes" id="UP001160390">
    <property type="component" value="Unassembled WGS sequence"/>
</dbReference>
<evidence type="ECO:0008006" key="4">
    <source>
        <dbReference type="Google" id="ProtNLM"/>
    </source>
</evidence>
<dbReference type="AlphaFoldDB" id="A0AA35LX34"/>
<evidence type="ECO:0000313" key="3">
    <source>
        <dbReference type="Proteomes" id="UP001160390"/>
    </source>
</evidence>
<reference evidence="2" key="1">
    <citation type="submission" date="2023-01" db="EMBL/GenBank/DDBJ databases">
        <authorList>
            <person name="Piombo E."/>
        </authorList>
    </citation>
    <scope>NUCLEOTIDE SEQUENCE</scope>
</reference>
<proteinExistence type="predicted"/>